<comment type="caution">
    <text evidence="19">The sequence shown here is derived from an EMBL/GenBank/DDBJ whole genome shotgun (WGS) entry which is preliminary data.</text>
</comment>
<feature type="binding site" evidence="16">
    <location>
        <position position="349"/>
    </location>
    <ligand>
        <name>S-adenosyl-L-methionine</name>
        <dbReference type="ChEBI" id="CHEBI:59789"/>
        <label>1</label>
    </ligand>
</feature>
<dbReference type="AlphaFoldDB" id="A0A941DCB2"/>
<keyword evidence="9 15" id="KW-0560">Oxidoreductase</keyword>
<evidence type="ECO:0000256" key="4">
    <source>
        <dbReference type="ARBA" id="ARBA00011245"/>
    </source>
</evidence>
<comment type="subcellular location">
    <subcellularLocation>
        <location evidence="1 15">Cytoplasm</location>
    </subcellularLocation>
</comment>
<dbReference type="PANTHER" id="PTHR13932:SF6">
    <property type="entry name" value="OXYGEN-INDEPENDENT COPROPORPHYRINOGEN III OXIDASE"/>
    <property type="match status" value="1"/>
</dbReference>
<dbReference type="GO" id="GO:0051989">
    <property type="term" value="F:coproporphyrinogen dehydrogenase activity"/>
    <property type="evidence" value="ECO:0007669"/>
    <property type="project" value="UniProtKB-EC"/>
</dbReference>
<evidence type="ECO:0000256" key="1">
    <source>
        <dbReference type="ARBA" id="ARBA00004496"/>
    </source>
</evidence>
<evidence type="ECO:0000256" key="10">
    <source>
        <dbReference type="ARBA" id="ARBA00023004"/>
    </source>
</evidence>
<dbReference type="Pfam" id="PF06969">
    <property type="entry name" value="HemN_C"/>
    <property type="match status" value="1"/>
</dbReference>
<dbReference type="InterPro" id="IPR010723">
    <property type="entry name" value="HemN_C"/>
</dbReference>
<keyword evidence="8 15" id="KW-0479">Metal-binding</keyword>
<dbReference type="InterPro" id="IPR007197">
    <property type="entry name" value="rSAM"/>
</dbReference>
<keyword evidence="11 15" id="KW-0411">Iron-sulfur</keyword>
<evidence type="ECO:0000256" key="15">
    <source>
        <dbReference type="PIRNR" id="PIRNR000167"/>
    </source>
</evidence>
<feature type="binding site" evidence="16">
    <location>
        <position position="263"/>
    </location>
    <ligand>
        <name>S-adenosyl-L-methionine</name>
        <dbReference type="ChEBI" id="CHEBI:59789"/>
        <label>2</label>
    </ligand>
</feature>
<evidence type="ECO:0000256" key="14">
    <source>
        <dbReference type="ARBA" id="ARBA00048321"/>
    </source>
</evidence>
<dbReference type="CDD" id="cd01335">
    <property type="entry name" value="Radical_SAM"/>
    <property type="match status" value="1"/>
</dbReference>
<comment type="function">
    <text evidence="13">Involved in the heme biosynthesis. Catalyzes the anaerobic oxidative decarboxylation of propionate groups of rings A and B of coproporphyrinogen III to yield the vinyl groups in protoporphyrinogen IX.</text>
</comment>
<proteinExistence type="inferred from homology"/>
<evidence type="ECO:0000256" key="7">
    <source>
        <dbReference type="ARBA" id="ARBA00022691"/>
    </source>
</evidence>
<dbReference type="SUPFAM" id="SSF102114">
    <property type="entry name" value="Radical SAM enzymes"/>
    <property type="match status" value="1"/>
</dbReference>
<feature type="binding site" evidence="16">
    <location>
        <begin position="87"/>
        <end position="89"/>
    </location>
    <ligand>
        <name>S-adenosyl-L-methionine</name>
        <dbReference type="ChEBI" id="CHEBI:59789"/>
        <label>2</label>
    </ligand>
</feature>
<dbReference type="EMBL" id="JAGSPM010000001">
    <property type="protein sequence ID" value="MBR7745481.1"/>
    <property type="molecule type" value="Genomic_DNA"/>
</dbReference>
<dbReference type="GO" id="GO:0046872">
    <property type="term" value="F:metal ion binding"/>
    <property type="evidence" value="ECO:0007669"/>
    <property type="project" value="UniProtKB-KW"/>
</dbReference>
<dbReference type="PROSITE" id="PS51918">
    <property type="entry name" value="RADICAL_SAM"/>
    <property type="match status" value="1"/>
</dbReference>
<dbReference type="GO" id="GO:0004109">
    <property type="term" value="F:coproporphyrinogen oxidase activity"/>
    <property type="evidence" value="ECO:0007669"/>
    <property type="project" value="InterPro"/>
</dbReference>
<feature type="binding site" evidence="16">
    <location>
        <position position="192"/>
    </location>
    <ligand>
        <name>S-adenosyl-L-methionine</name>
        <dbReference type="ChEBI" id="CHEBI:59789"/>
        <label>2</label>
    </ligand>
</feature>
<dbReference type="InterPro" id="IPR004558">
    <property type="entry name" value="Coprogen_oxidase_HemN"/>
</dbReference>
<evidence type="ECO:0000256" key="12">
    <source>
        <dbReference type="ARBA" id="ARBA00023244"/>
    </source>
</evidence>
<gene>
    <name evidence="19" type="primary">hemN</name>
    <name evidence="19" type="ORF">KDM92_02710</name>
</gene>
<dbReference type="GO" id="GO:0006782">
    <property type="term" value="P:protoporphyrinogen IX biosynthetic process"/>
    <property type="evidence" value="ECO:0007669"/>
    <property type="project" value="TreeGrafter"/>
</dbReference>
<evidence type="ECO:0000313" key="19">
    <source>
        <dbReference type="EMBL" id="MBR7745481.1"/>
    </source>
</evidence>
<feature type="binding site" evidence="17">
    <location>
        <position position="81"/>
    </location>
    <ligand>
        <name>[4Fe-4S] cluster</name>
        <dbReference type="ChEBI" id="CHEBI:49883"/>
        <note>4Fe-4S-S-AdoMet</note>
    </ligand>
</feature>
<evidence type="ECO:0000256" key="16">
    <source>
        <dbReference type="PIRSR" id="PIRSR000167-1"/>
    </source>
</evidence>
<dbReference type="SFLD" id="SFLDF00277">
    <property type="entry name" value="oxygen-independent_coproporphy"/>
    <property type="match status" value="1"/>
</dbReference>
<dbReference type="SFLD" id="SFLDS00029">
    <property type="entry name" value="Radical_SAM"/>
    <property type="match status" value="1"/>
</dbReference>
<evidence type="ECO:0000256" key="8">
    <source>
        <dbReference type="ARBA" id="ARBA00022723"/>
    </source>
</evidence>
<dbReference type="Proteomes" id="UP000680158">
    <property type="component" value="Unassembled WGS sequence"/>
</dbReference>
<dbReference type="RefSeq" id="WP_212682873.1">
    <property type="nucleotide sequence ID" value="NZ_JAGSPM010000001.1"/>
</dbReference>
<dbReference type="PANTHER" id="PTHR13932">
    <property type="entry name" value="COPROPORPHYRINIGEN III OXIDASE"/>
    <property type="match status" value="1"/>
</dbReference>
<keyword evidence="10 15" id="KW-0408">Iron</keyword>
<comment type="catalytic activity">
    <reaction evidence="14 15">
        <text>coproporphyrinogen III + 2 S-adenosyl-L-methionine = protoporphyrinogen IX + 2 5'-deoxyadenosine + 2 L-methionine + 2 CO2</text>
        <dbReference type="Rhea" id="RHEA:15425"/>
        <dbReference type="ChEBI" id="CHEBI:16526"/>
        <dbReference type="ChEBI" id="CHEBI:17319"/>
        <dbReference type="ChEBI" id="CHEBI:57307"/>
        <dbReference type="ChEBI" id="CHEBI:57309"/>
        <dbReference type="ChEBI" id="CHEBI:57844"/>
        <dbReference type="ChEBI" id="CHEBI:59789"/>
        <dbReference type="EC" id="1.3.98.3"/>
    </reaction>
</comment>
<accession>A0A941DCB2</accession>
<feature type="binding site" evidence="17">
    <location>
        <position position="88"/>
    </location>
    <ligand>
        <name>[4Fe-4S] cluster</name>
        <dbReference type="ChEBI" id="CHEBI:49883"/>
        <note>4Fe-4S-S-AdoMet</note>
    </ligand>
</feature>
<comment type="cofactor">
    <cofactor evidence="15 17">
        <name>[4Fe-4S] cluster</name>
        <dbReference type="ChEBI" id="CHEBI:49883"/>
    </cofactor>
    <text evidence="15 17">Binds 1 [4Fe-4S] cluster. The cluster is coordinated with 3 cysteines and an exchangeable S-adenosyl-L-methionine.</text>
</comment>
<evidence type="ECO:0000256" key="17">
    <source>
        <dbReference type="PIRSR" id="PIRSR000167-2"/>
    </source>
</evidence>
<feature type="binding site" evidence="16">
    <location>
        <begin position="133"/>
        <end position="134"/>
    </location>
    <ligand>
        <name>S-adenosyl-L-methionine</name>
        <dbReference type="ChEBI" id="CHEBI:59789"/>
        <label>2</label>
    </ligand>
</feature>
<dbReference type="PIRSF" id="PIRSF000167">
    <property type="entry name" value="HemN"/>
    <property type="match status" value="1"/>
</dbReference>
<comment type="subunit">
    <text evidence="4">Monomer.</text>
</comment>
<evidence type="ECO:0000256" key="6">
    <source>
        <dbReference type="ARBA" id="ARBA00022490"/>
    </source>
</evidence>
<dbReference type="EC" id="1.3.98.3" evidence="15"/>
<feature type="domain" description="Radical SAM core" evidence="18">
    <location>
        <begin position="66"/>
        <end position="300"/>
    </location>
</feature>
<evidence type="ECO:0000256" key="13">
    <source>
        <dbReference type="ARBA" id="ARBA00024295"/>
    </source>
</evidence>
<dbReference type="Gene3D" id="3.80.30.20">
    <property type="entry name" value="tm_1862 like domain"/>
    <property type="match status" value="1"/>
</dbReference>
<evidence type="ECO:0000259" key="18">
    <source>
        <dbReference type="PROSITE" id="PS51918"/>
    </source>
</evidence>
<evidence type="ECO:0000313" key="20">
    <source>
        <dbReference type="Proteomes" id="UP000680158"/>
    </source>
</evidence>
<keyword evidence="12 15" id="KW-0627">Porphyrin biosynthesis</keyword>
<feature type="binding site" evidence="16">
    <location>
        <position position="204"/>
    </location>
    <ligand>
        <name>S-adenosyl-L-methionine</name>
        <dbReference type="ChEBI" id="CHEBI:59789"/>
        <label>2</label>
    </ligand>
</feature>
<dbReference type="GO" id="GO:0051539">
    <property type="term" value="F:4 iron, 4 sulfur cluster binding"/>
    <property type="evidence" value="ECO:0007669"/>
    <property type="project" value="UniProtKB-KW"/>
</dbReference>
<dbReference type="InterPro" id="IPR006638">
    <property type="entry name" value="Elp3/MiaA/NifB-like_rSAM"/>
</dbReference>
<keyword evidence="5 15" id="KW-0004">4Fe-4S</keyword>
<dbReference type="Gene3D" id="1.10.10.920">
    <property type="match status" value="1"/>
</dbReference>
<feature type="binding site" evidence="16">
    <location>
        <position position="75"/>
    </location>
    <ligand>
        <name>S-adenosyl-L-methionine</name>
        <dbReference type="ChEBI" id="CHEBI:59789"/>
        <label>1</label>
    </ligand>
</feature>
<name>A0A941DCB2_9BURK</name>
<comment type="similarity">
    <text evidence="3 15">Belongs to the anaerobic coproporphyrinogen-III oxidase family.</text>
</comment>
<dbReference type="InterPro" id="IPR058240">
    <property type="entry name" value="rSAM_sf"/>
</dbReference>
<keyword evidence="20" id="KW-1185">Reference proteome</keyword>
<evidence type="ECO:0000256" key="2">
    <source>
        <dbReference type="ARBA" id="ARBA00004785"/>
    </source>
</evidence>
<dbReference type="InterPro" id="IPR034505">
    <property type="entry name" value="Coproporphyrinogen-III_oxidase"/>
</dbReference>
<dbReference type="GO" id="GO:0005737">
    <property type="term" value="C:cytoplasm"/>
    <property type="evidence" value="ECO:0007669"/>
    <property type="project" value="UniProtKB-SubCell"/>
</dbReference>
<evidence type="ECO:0000256" key="3">
    <source>
        <dbReference type="ARBA" id="ARBA00005493"/>
    </source>
</evidence>
<keyword evidence="7 15" id="KW-0949">S-adenosyl-L-methionine</keyword>
<feature type="binding site" evidence="16">
    <location>
        <position position="165"/>
    </location>
    <ligand>
        <name>S-adenosyl-L-methionine</name>
        <dbReference type="ChEBI" id="CHEBI:59789"/>
        <label>1</label>
    </ligand>
</feature>
<feature type="binding site" evidence="16">
    <location>
        <position position="229"/>
    </location>
    <ligand>
        <name>S-adenosyl-L-methionine</name>
        <dbReference type="ChEBI" id="CHEBI:59789"/>
        <label>2</label>
    </ligand>
</feature>
<dbReference type="Pfam" id="PF04055">
    <property type="entry name" value="Radical_SAM"/>
    <property type="match status" value="1"/>
</dbReference>
<dbReference type="FunFam" id="3.80.30.20:FF:000012">
    <property type="entry name" value="Coproporphyrinogen-III oxidase"/>
    <property type="match status" value="1"/>
</dbReference>
<dbReference type="InterPro" id="IPR023404">
    <property type="entry name" value="rSAM_horseshoe"/>
</dbReference>
<protein>
    <recommendedName>
        <fullName evidence="15">Coproporphyrinogen-III oxidase</fullName>
        <ecNumber evidence="15">1.3.98.3</ecNumber>
    </recommendedName>
</protein>
<dbReference type="NCBIfam" id="TIGR00538">
    <property type="entry name" value="hemN"/>
    <property type="match status" value="1"/>
</dbReference>
<feature type="binding site" evidence="16">
    <location>
        <position position="132"/>
    </location>
    <ligand>
        <name>S-adenosyl-L-methionine</name>
        <dbReference type="ChEBI" id="CHEBI:59789"/>
        <label>1</label>
    </ligand>
</feature>
<reference evidence="19 20" key="1">
    <citation type="submission" date="2021-04" db="EMBL/GenBank/DDBJ databases">
        <title>novel species isolated from subtropical streams in China.</title>
        <authorList>
            <person name="Lu H."/>
        </authorList>
    </citation>
    <scope>NUCLEOTIDE SEQUENCE [LARGE SCALE GENOMIC DNA]</scope>
    <source>
        <strain evidence="19 20">BYS107W</strain>
    </source>
</reference>
<keyword evidence="6 15" id="KW-0963">Cytoplasm</keyword>
<comment type="pathway">
    <text evidence="2 15">Porphyrin-containing compound metabolism; protoporphyrin-IX biosynthesis; protoporphyrinogen-IX from coproporphyrinogen-III (AdoMet route): step 1/1.</text>
</comment>
<evidence type="ECO:0000256" key="11">
    <source>
        <dbReference type="ARBA" id="ARBA00023014"/>
    </source>
</evidence>
<sequence>MSISTLSASSNANLPKVNDHLEISEDLIRRFDSLGPRYTSYPTADRFHTDFTEASYIQYLQQRNQSNNKPPLSLYIHIPFCASLCYYCACNKVITKDRSKSAIYLNYLAQELKLVKQYLTEREVVSQLHLGGGTPTFLSDEEMRGLMAMLREHFDFAEDAEISIEIDPRTVTTQTLQLLAELGFNRTSLGVQDFDEQVQVAVHRIQPYSMVEQSINQSRAVGFQSINFDLIYGLPKQSLESFGRTLDQVIALSPARIALYNYAHLPTRFKPQRRINEADLPSAEQRLQIFLMSLRRLLAEGYVYIGLDHFAKPDDSLALAVKDKSLHRNFQGYTTRADCDLVALGLSSIGKIGASYVQNLRTLDEYYAALDAGHLPVEKGFHLSHDDLLRREIIMDLMCCTTLNIADIEAKYQISFAEYFHDELERARFYADEGLLDLNDASVSVTSKGRMFVRAFSMIFDHYLSRQSGAKYSKLI</sequence>
<dbReference type="SMART" id="SM00729">
    <property type="entry name" value="Elp3"/>
    <property type="match status" value="1"/>
</dbReference>
<organism evidence="19 20">
    <name type="scientific">Undibacterium baiyunense</name>
    <dbReference type="NCBI Taxonomy" id="2828731"/>
    <lineage>
        <taxon>Bacteria</taxon>
        <taxon>Pseudomonadati</taxon>
        <taxon>Pseudomonadota</taxon>
        <taxon>Betaproteobacteria</taxon>
        <taxon>Burkholderiales</taxon>
        <taxon>Oxalobacteraceae</taxon>
        <taxon>Undibacterium</taxon>
    </lineage>
</organism>
<evidence type="ECO:0000256" key="5">
    <source>
        <dbReference type="ARBA" id="ARBA00022485"/>
    </source>
</evidence>
<evidence type="ECO:0000256" key="9">
    <source>
        <dbReference type="ARBA" id="ARBA00023002"/>
    </source>
</evidence>
<feature type="binding site" evidence="17">
    <location>
        <position position="85"/>
    </location>
    <ligand>
        <name>[4Fe-4S] cluster</name>
        <dbReference type="ChEBI" id="CHEBI:49883"/>
        <note>4Fe-4S-S-AdoMet</note>
    </ligand>
</feature>
<dbReference type="SFLD" id="SFLDG01065">
    <property type="entry name" value="anaerobic_coproporphyrinogen-I"/>
    <property type="match status" value="1"/>
</dbReference>